<gene>
    <name evidence="4" type="ORF">BpHYR1_021337</name>
</gene>
<proteinExistence type="predicted"/>
<keyword evidence="1" id="KW-0863">Zinc-finger</keyword>
<evidence type="ECO:0000256" key="1">
    <source>
        <dbReference type="PROSITE-ProRule" id="PRU00325"/>
    </source>
</evidence>
<keyword evidence="1" id="KW-0479">Metal-binding</keyword>
<feature type="compositionally biased region" description="Polar residues" evidence="2">
    <location>
        <begin position="248"/>
        <end position="264"/>
    </location>
</feature>
<dbReference type="EMBL" id="REGN01006869">
    <property type="protein sequence ID" value="RNA08032.1"/>
    <property type="molecule type" value="Genomic_DNA"/>
</dbReference>
<evidence type="ECO:0000313" key="4">
    <source>
        <dbReference type="EMBL" id="RNA08032.1"/>
    </source>
</evidence>
<sequence length="544" mass="63235">MICIPNLEQLDQTQSSSSALTRNPIANHHQDTDNEVEEIVLPHEKQPERRRKIIYASLKNIQIRNLLWLLLNEDFLQDCSWAKLSKKKADDLTVQFYYCSSAEDDHSHPEPKTGISAETKEILRQLYYYEKVTRPDCIQKRLFDKKVTIIPKVSQIQTFLKVLKSETVQNITSLDELFAWCRDNERTPDDPNTTQASKSTQASTSTQYPHQRKLQHRLKHPHQHNQKRESEEDLQNKMLRKKSKKMSETLSNESVLEDPANQTLEDVDQDWTDVLKRANEIRKRGKARKNDEHTNHLNDEEDIRKIDPIIYQKIVEYENFGQKPEAIITNLIKAGLQPPKKTKINNFLKVIRKANKVRNQPTMNDLKEWCDQYNEIPEHDDQVFVAEYEYQAFPEQKFRVLLTTKRLIRNALDTKYILSDATYKLTYSGFPALTGGTTDKNLIKMNNNNWKNSTCTCVDWLKNNKCSHTIAVVYRLNLVNFNDVFMDLSISNKKKKGAPQKAKSLQHQPSDLVSDEELGIDDEVVPPSKRVCVRPTTSPMASEI</sequence>
<dbReference type="GO" id="GO:0008270">
    <property type="term" value="F:zinc ion binding"/>
    <property type="evidence" value="ECO:0007669"/>
    <property type="project" value="UniProtKB-KW"/>
</dbReference>
<evidence type="ECO:0000256" key="2">
    <source>
        <dbReference type="SAM" id="MobiDB-lite"/>
    </source>
</evidence>
<feature type="region of interest" description="Disordered" evidence="2">
    <location>
        <begin position="496"/>
        <end position="519"/>
    </location>
</feature>
<evidence type="ECO:0000259" key="3">
    <source>
        <dbReference type="PROSITE" id="PS50966"/>
    </source>
</evidence>
<keyword evidence="5" id="KW-1185">Reference proteome</keyword>
<dbReference type="PROSITE" id="PS50966">
    <property type="entry name" value="ZF_SWIM"/>
    <property type="match status" value="1"/>
</dbReference>
<evidence type="ECO:0000313" key="5">
    <source>
        <dbReference type="Proteomes" id="UP000276133"/>
    </source>
</evidence>
<comment type="caution">
    <text evidence="4">The sequence shown here is derived from an EMBL/GenBank/DDBJ whole genome shotgun (WGS) entry which is preliminary data.</text>
</comment>
<feature type="region of interest" description="Disordered" evidence="2">
    <location>
        <begin position="185"/>
        <end position="264"/>
    </location>
</feature>
<name>A0A3M7Q9Z7_BRAPC</name>
<reference evidence="4 5" key="1">
    <citation type="journal article" date="2018" name="Sci. Rep.">
        <title>Genomic signatures of local adaptation to the degree of environmental predictability in rotifers.</title>
        <authorList>
            <person name="Franch-Gras L."/>
            <person name="Hahn C."/>
            <person name="Garcia-Roger E.M."/>
            <person name="Carmona M.J."/>
            <person name="Serra M."/>
            <person name="Gomez A."/>
        </authorList>
    </citation>
    <scope>NUCLEOTIDE SEQUENCE [LARGE SCALE GENOMIC DNA]</scope>
    <source>
        <strain evidence="4">HYR1</strain>
    </source>
</reference>
<keyword evidence="1" id="KW-0862">Zinc</keyword>
<dbReference type="InterPro" id="IPR007527">
    <property type="entry name" value="Znf_SWIM"/>
</dbReference>
<feature type="domain" description="SWIM-type" evidence="3">
    <location>
        <begin position="441"/>
        <end position="477"/>
    </location>
</feature>
<organism evidence="4 5">
    <name type="scientific">Brachionus plicatilis</name>
    <name type="common">Marine rotifer</name>
    <name type="synonym">Brachionus muelleri</name>
    <dbReference type="NCBI Taxonomy" id="10195"/>
    <lineage>
        <taxon>Eukaryota</taxon>
        <taxon>Metazoa</taxon>
        <taxon>Spiralia</taxon>
        <taxon>Gnathifera</taxon>
        <taxon>Rotifera</taxon>
        <taxon>Eurotatoria</taxon>
        <taxon>Monogononta</taxon>
        <taxon>Pseudotrocha</taxon>
        <taxon>Ploima</taxon>
        <taxon>Brachionidae</taxon>
        <taxon>Brachionus</taxon>
    </lineage>
</organism>
<feature type="compositionally biased region" description="Low complexity" evidence="2">
    <location>
        <begin position="193"/>
        <end position="207"/>
    </location>
</feature>
<feature type="compositionally biased region" description="Basic residues" evidence="2">
    <location>
        <begin position="210"/>
        <end position="225"/>
    </location>
</feature>
<dbReference type="AlphaFoldDB" id="A0A3M7Q9Z7"/>
<protein>
    <recommendedName>
        <fullName evidence="3">SWIM-type domain-containing protein</fullName>
    </recommendedName>
</protein>
<dbReference type="Proteomes" id="UP000276133">
    <property type="component" value="Unassembled WGS sequence"/>
</dbReference>
<feature type="non-terminal residue" evidence="4">
    <location>
        <position position="544"/>
    </location>
</feature>
<accession>A0A3M7Q9Z7</accession>